<accession>A0A484YYY4</accession>
<dbReference type="EMBL" id="CAADIW010000045">
    <property type="protein sequence ID" value="VFS40726.1"/>
    <property type="molecule type" value="Genomic_DNA"/>
</dbReference>
<proteinExistence type="predicted"/>
<protein>
    <submittedName>
        <fullName evidence="2">Uncharacterized protein</fullName>
    </submittedName>
</protein>
<dbReference type="Proteomes" id="UP000351155">
    <property type="component" value="Unassembled WGS sequence"/>
</dbReference>
<evidence type="ECO:0000256" key="1">
    <source>
        <dbReference type="SAM" id="Phobius"/>
    </source>
</evidence>
<dbReference type="AlphaFoldDB" id="A0A484YYY4"/>
<organism evidence="2 3">
    <name type="scientific">Enterobacter cancerogenus</name>
    <dbReference type="NCBI Taxonomy" id="69218"/>
    <lineage>
        <taxon>Bacteria</taxon>
        <taxon>Pseudomonadati</taxon>
        <taxon>Pseudomonadota</taxon>
        <taxon>Gammaproteobacteria</taxon>
        <taxon>Enterobacterales</taxon>
        <taxon>Enterobacteriaceae</taxon>
        <taxon>Enterobacter</taxon>
        <taxon>Enterobacter cloacae complex</taxon>
    </lineage>
</organism>
<keyword evidence="1" id="KW-0812">Transmembrane</keyword>
<keyword evidence="1" id="KW-1133">Transmembrane helix</keyword>
<keyword evidence="1" id="KW-0472">Membrane</keyword>
<gene>
    <name evidence="2" type="ORF">NCTC12126_04185</name>
</gene>
<reference evidence="2 3" key="1">
    <citation type="submission" date="2019-03" db="EMBL/GenBank/DDBJ databases">
        <authorList>
            <consortium name="Pathogen Informatics"/>
        </authorList>
    </citation>
    <scope>NUCLEOTIDE SEQUENCE [LARGE SCALE GENOMIC DNA]</scope>
    <source>
        <strain evidence="2 3">NCTC12126</strain>
    </source>
</reference>
<evidence type="ECO:0000313" key="2">
    <source>
        <dbReference type="EMBL" id="VFS40726.1"/>
    </source>
</evidence>
<feature type="transmembrane region" description="Helical" evidence="1">
    <location>
        <begin position="16"/>
        <end position="40"/>
    </location>
</feature>
<sequence>MFDYLQSLPFRIHDHFAAMTALVFFATIFKMVFPFLAYLINRVFEYRSYKRLSKIEGVSDDLAREIARDTWRPKSKPPKWLLALKRKLFPKK</sequence>
<evidence type="ECO:0000313" key="3">
    <source>
        <dbReference type="Proteomes" id="UP000351155"/>
    </source>
</evidence>
<name>A0A484YYY4_9ENTR</name>